<proteinExistence type="predicted"/>
<evidence type="ECO:0000313" key="3">
    <source>
        <dbReference type="Proteomes" id="UP001634393"/>
    </source>
</evidence>
<organism evidence="2 3">
    <name type="scientific">Penstemon smallii</name>
    <dbReference type="NCBI Taxonomy" id="265156"/>
    <lineage>
        <taxon>Eukaryota</taxon>
        <taxon>Viridiplantae</taxon>
        <taxon>Streptophyta</taxon>
        <taxon>Embryophyta</taxon>
        <taxon>Tracheophyta</taxon>
        <taxon>Spermatophyta</taxon>
        <taxon>Magnoliopsida</taxon>
        <taxon>eudicotyledons</taxon>
        <taxon>Gunneridae</taxon>
        <taxon>Pentapetalae</taxon>
        <taxon>asterids</taxon>
        <taxon>lamiids</taxon>
        <taxon>Lamiales</taxon>
        <taxon>Plantaginaceae</taxon>
        <taxon>Cheloneae</taxon>
        <taxon>Penstemon</taxon>
    </lineage>
</organism>
<dbReference type="AlphaFoldDB" id="A0ABD3S387"/>
<comment type="caution">
    <text evidence="2">The sequence shown here is derived from an EMBL/GenBank/DDBJ whole genome shotgun (WGS) entry which is preliminary data.</text>
</comment>
<dbReference type="Proteomes" id="UP001634393">
    <property type="component" value="Unassembled WGS sequence"/>
</dbReference>
<keyword evidence="3" id="KW-1185">Reference proteome</keyword>
<name>A0ABD3S387_9LAMI</name>
<feature type="compositionally biased region" description="Polar residues" evidence="1">
    <location>
        <begin position="41"/>
        <end position="51"/>
    </location>
</feature>
<gene>
    <name evidence="2" type="ORF">ACJIZ3_004768</name>
</gene>
<evidence type="ECO:0000256" key="1">
    <source>
        <dbReference type="SAM" id="MobiDB-lite"/>
    </source>
</evidence>
<sequence length="70" mass="7542">MAQIAENLKKSFSNLIESVKSWSNISSSQANENDENQYLEAQNTEASTMQLTARGPTSPVGSTPPPDQTA</sequence>
<accession>A0ABD3S387</accession>
<feature type="region of interest" description="Disordered" evidence="1">
    <location>
        <begin position="41"/>
        <end position="70"/>
    </location>
</feature>
<evidence type="ECO:0000313" key="2">
    <source>
        <dbReference type="EMBL" id="KAL3818863.1"/>
    </source>
</evidence>
<protein>
    <submittedName>
        <fullName evidence="2">Uncharacterized protein</fullName>
    </submittedName>
</protein>
<dbReference type="EMBL" id="JBJXBP010000007">
    <property type="protein sequence ID" value="KAL3818863.1"/>
    <property type="molecule type" value="Genomic_DNA"/>
</dbReference>
<reference evidence="2 3" key="1">
    <citation type="submission" date="2024-12" db="EMBL/GenBank/DDBJ databases">
        <title>The unique morphological basis and parallel evolutionary history of personate flowers in Penstemon.</title>
        <authorList>
            <person name="Depatie T.H."/>
            <person name="Wessinger C.A."/>
        </authorList>
    </citation>
    <scope>NUCLEOTIDE SEQUENCE [LARGE SCALE GENOMIC DNA]</scope>
    <source>
        <strain evidence="2">WTNN_2</strain>
        <tissue evidence="2">Leaf</tissue>
    </source>
</reference>